<feature type="chain" id="PRO_5045140712" evidence="1">
    <location>
        <begin position="21"/>
        <end position="191"/>
    </location>
</feature>
<dbReference type="EMBL" id="JBHPKH010000022">
    <property type="protein sequence ID" value="MFC1572574.1"/>
    <property type="molecule type" value="Genomic_DNA"/>
</dbReference>
<gene>
    <name evidence="2" type="ORF">ACFL6M_03140</name>
</gene>
<feature type="signal peptide" evidence="1">
    <location>
        <begin position="1"/>
        <end position="20"/>
    </location>
</feature>
<sequence>MRSVVLAVIGLVLTLGMADATNPDPDLCSAAPADQIGGIILYPDPLQIPEGTARLVVNVRNGMDQPIPDAFVELIIGVPGNHCLCDLPQDTGTTDADGNVVLFPSGGGCTDNVPNAVIIRANAFSIRSYPNLKSPDYSGGPPNCDVGLPDFTVFGNAYTTSAPGCTDYDNNGSTTLADFSVFGSAWDHFCP</sequence>
<keyword evidence="3" id="KW-1185">Reference proteome</keyword>
<proteinExistence type="predicted"/>
<keyword evidence="1" id="KW-0732">Signal</keyword>
<comment type="caution">
    <text evidence="2">The sequence shown here is derived from an EMBL/GenBank/DDBJ whole genome shotgun (WGS) entry which is preliminary data.</text>
</comment>
<name>A0ABV6YK69_UNCEI</name>
<dbReference type="Proteomes" id="UP001593833">
    <property type="component" value="Unassembled WGS sequence"/>
</dbReference>
<evidence type="ECO:0000313" key="3">
    <source>
        <dbReference type="Proteomes" id="UP001593833"/>
    </source>
</evidence>
<evidence type="ECO:0000256" key="1">
    <source>
        <dbReference type="SAM" id="SignalP"/>
    </source>
</evidence>
<organism evidence="2 3">
    <name type="scientific">Eiseniibacteriota bacterium</name>
    <dbReference type="NCBI Taxonomy" id="2212470"/>
    <lineage>
        <taxon>Bacteria</taxon>
        <taxon>Candidatus Eiseniibacteriota</taxon>
    </lineage>
</organism>
<accession>A0ABV6YK69</accession>
<evidence type="ECO:0000313" key="2">
    <source>
        <dbReference type="EMBL" id="MFC1572574.1"/>
    </source>
</evidence>
<reference evidence="2 3" key="1">
    <citation type="submission" date="2024-09" db="EMBL/GenBank/DDBJ databases">
        <authorList>
            <person name="D'Angelo T."/>
        </authorList>
    </citation>
    <scope>NUCLEOTIDE SEQUENCE [LARGE SCALE GENOMIC DNA]</scope>
    <source>
        <strain evidence="2">SAG AM-320-E07</strain>
    </source>
</reference>
<protein>
    <submittedName>
        <fullName evidence="2">Uncharacterized protein</fullName>
    </submittedName>
</protein>